<name>A0AAV8S8Z0_9ROSI</name>
<dbReference type="PANTHER" id="PTHR31451:SF39">
    <property type="entry name" value="MANNAN ENDO-1,4-BETA-MANNOSIDASE 1"/>
    <property type="match status" value="1"/>
</dbReference>
<evidence type="ECO:0000256" key="2">
    <source>
        <dbReference type="ARBA" id="ARBA00004613"/>
    </source>
</evidence>
<keyword evidence="12" id="KW-1185">Reference proteome</keyword>
<comment type="caution">
    <text evidence="11">The sequence shown here is derived from an EMBL/GenBank/DDBJ whole genome shotgun (WGS) entry which is preliminary data.</text>
</comment>
<keyword evidence="6 9" id="KW-0732">Signal</keyword>
<dbReference type="Pfam" id="PF26410">
    <property type="entry name" value="GH5_mannosidase"/>
    <property type="match status" value="1"/>
</dbReference>
<evidence type="ECO:0000256" key="4">
    <source>
        <dbReference type="ARBA" id="ARBA00012706"/>
    </source>
</evidence>
<dbReference type="SUPFAM" id="SSF51445">
    <property type="entry name" value="(Trans)glycosidases"/>
    <property type="match status" value="1"/>
</dbReference>
<dbReference type="EC" id="3.2.1.78" evidence="4"/>
<dbReference type="InterPro" id="IPR045053">
    <property type="entry name" value="MAN-like"/>
</dbReference>
<reference evidence="11 12" key="1">
    <citation type="submission" date="2021-09" db="EMBL/GenBank/DDBJ databases">
        <title>Genomic insights and catalytic innovation underlie evolution of tropane alkaloids biosynthesis.</title>
        <authorList>
            <person name="Wang Y.-J."/>
            <person name="Tian T."/>
            <person name="Huang J.-P."/>
            <person name="Huang S.-X."/>
        </authorList>
    </citation>
    <scope>NUCLEOTIDE SEQUENCE [LARGE SCALE GENOMIC DNA]</scope>
    <source>
        <strain evidence="11">KIB-2018</strain>
        <tissue evidence="11">Leaf</tissue>
    </source>
</reference>
<evidence type="ECO:0000256" key="9">
    <source>
        <dbReference type="SAM" id="SignalP"/>
    </source>
</evidence>
<gene>
    <name evidence="11" type="ORF">K2173_003398</name>
</gene>
<dbReference type="GO" id="GO:0005576">
    <property type="term" value="C:extracellular region"/>
    <property type="evidence" value="ECO:0007669"/>
    <property type="project" value="UniProtKB-SubCell"/>
</dbReference>
<dbReference type="Proteomes" id="UP001159364">
    <property type="component" value="Linkage Group LG12"/>
</dbReference>
<dbReference type="GO" id="GO:0000272">
    <property type="term" value="P:polysaccharide catabolic process"/>
    <property type="evidence" value="ECO:0007669"/>
    <property type="project" value="InterPro"/>
</dbReference>
<proteinExistence type="inferred from homology"/>
<dbReference type="EMBL" id="JAIWQS010000012">
    <property type="protein sequence ID" value="KAJ8748500.1"/>
    <property type="molecule type" value="Genomic_DNA"/>
</dbReference>
<protein>
    <recommendedName>
        <fullName evidence="4">mannan endo-1,4-beta-mannosidase</fullName>
        <ecNumber evidence="4">3.2.1.78</ecNumber>
    </recommendedName>
</protein>
<evidence type="ECO:0000313" key="11">
    <source>
        <dbReference type="EMBL" id="KAJ8748500.1"/>
    </source>
</evidence>
<feature type="signal peptide" evidence="9">
    <location>
        <begin position="1"/>
        <end position="26"/>
    </location>
</feature>
<feature type="chain" id="PRO_5043933692" description="mannan endo-1,4-beta-mannosidase" evidence="9">
    <location>
        <begin position="27"/>
        <end position="403"/>
    </location>
</feature>
<comment type="subcellular location">
    <subcellularLocation>
        <location evidence="2">Secreted</location>
    </subcellularLocation>
</comment>
<evidence type="ECO:0000256" key="3">
    <source>
        <dbReference type="ARBA" id="ARBA00005641"/>
    </source>
</evidence>
<comment type="similarity">
    <text evidence="3">Belongs to the glycosyl hydrolase 5 (cellulase A) family.</text>
</comment>
<keyword evidence="5" id="KW-0964">Secreted</keyword>
<feature type="domain" description="Glycoside hydrolase family 5" evidence="10">
    <location>
        <begin position="36"/>
        <end position="366"/>
    </location>
</feature>
<dbReference type="AlphaFoldDB" id="A0AAV8S8Z0"/>
<dbReference type="Gene3D" id="3.20.20.80">
    <property type="entry name" value="Glycosidases"/>
    <property type="match status" value="1"/>
</dbReference>
<sequence length="403" mass="46036">MVGSRSLNTCLFLIFLVVFRHRNSQAYESQASGPGFVRTKGNNFVVNDKPLYLNGFNAYWLMYMASDQSTRDKVWSAFQQASKYGMNIARTWAYNDGGNSRPLQISPGHYDEETFKGLDMVISEARKYGIYVILGLINNYEDFGGRHQYVQWARERGEQVSSDDDFYSNPLIRQYYKNHVKTVLTRINTITGMAYKDDPTIFAWELINEPRSDDPSGVLIQDWIKEVAAYLKSIDSNHLLEIGLEGFYGDSGKQNNPGNITYGSDFILNNQIPEIDYATIHLYPETWLPNANEKEQDAFVDRWIQVHTLEADSVLRKPLMIGEFGKSSKLPGFTVQTRDGYFQKIYDIIHNSVKGGRAFTGGIFWQLLAQGMDSFGDGYQVVLEESPSTAYVIAQQSRRLHIR</sequence>
<evidence type="ECO:0000256" key="1">
    <source>
        <dbReference type="ARBA" id="ARBA00001678"/>
    </source>
</evidence>
<dbReference type="InterPro" id="IPR017853">
    <property type="entry name" value="GH"/>
</dbReference>
<dbReference type="FunFam" id="3.20.20.80:FF:000012">
    <property type="entry name" value="Mannan endo-1,4-beta-mannosidase 6"/>
    <property type="match status" value="1"/>
</dbReference>
<evidence type="ECO:0000256" key="6">
    <source>
        <dbReference type="ARBA" id="ARBA00022729"/>
    </source>
</evidence>
<evidence type="ECO:0000256" key="8">
    <source>
        <dbReference type="ARBA" id="ARBA00023295"/>
    </source>
</evidence>
<dbReference type="InterPro" id="IPR001547">
    <property type="entry name" value="Glyco_hydro_5"/>
</dbReference>
<comment type="catalytic activity">
    <reaction evidence="1">
        <text>Random hydrolysis of (1-&gt;4)-beta-D-mannosidic linkages in mannans, galactomannans and glucomannans.</text>
        <dbReference type="EC" id="3.2.1.78"/>
    </reaction>
</comment>
<dbReference type="GO" id="GO:0016985">
    <property type="term" value="F:mannan endo-1,4-beta-mannosidase activity"/>
    <property type="evidence" value="ECO:0007669"/>
    <property type="project" value="UniProtKB-EC"/>
</dbReference>
<keyword evidence="8" id="KW-0326">Glycosidase</keyword>
<organism evidence="11 12">
    <name type="scientific">Erythroxylum novogranatense</name>
    <dbReference type="NCBI Taxonomy" id="1862640"/>
    <lineage>
        <taxon>Eukaryota</taxon>
        <taxon>Viridiplantae</taxon>
        <taxon>Streptophyta</taxon>
        <taxon>Embryophyta</taxon>
        <taxon>Tracheophyta</taxon>
        <taxon>Spermatophyta</taxon>
        <taxon>Magnoliopsida</taxon>
        <taxon>eudicotyledons</taxon>
        <taxon>Gunneridae</taxon>
        <taxon>Pentapetalae</taxon>
        <taxon>rosids</taxon>
        <taxon>fabids</taxon>
        <taxon>Malpighiales</taxon>
        <taxon>Erythroxylaceae</taxon>
        <taxon>Erythroxylum</taxon>
    </lineage>
</organism>
<evidence type="ECO:0000256" key="7">
    <source>
        <dbReference type="ARBA" id="ARBA00022801"/>
    </source>
</evidence>
<accession>A0AAV8S8Z0</accession>
<evidence type="ECO:0000259" key="10">
    <source>
        <dbReference type="Pfam" id="PF26410"/>
    </source>
</evidence>
<evidence type="ECO:0000313" key="12">
    <source>
        <dbReference type="Proteomes" id="UP001159364"/>
    </source>
</evidence>
<keyword evidence="7" id="KW-0378">Hydrolase</keyword>
<evidence type="ECO:0000256" key="5">
    <source>
        <dbReference type="ARBA" id="ARBA00022525"/>
    </source>
</evidence>
<dbReference type="PANTHER" id="PTHR31451">
    <property type="match status" value="1"/>
</dbReference>